<dbReference type="Proteomes" id="UP001223586">
    <property type="component" value="Unassembled WGS sequence"/>
</dbReference>
<gene>
    <name evidence="3" type="ORF">J2S08_000041</name>
</gene>
<feature type="domain" description="Methyltransferase" evidence="2">
    <location>
        <begin position="41"/>
        <end position="135"/>
    </location>
</feature>
<dbReference type="EMBL" id="JAUSTT010000001">
    <property type="protein sequence ID" value="MDQ0174210.1"/>
    <property type="molecule type" value="Genomic_DNA"/>
</dbReference>
<protein>
    <submittedName>
        <fullName evidence="3">Cyclopropane fatty-acyl-phospholipid synthase-like methyltransferase</fullName>
    </submittedName>
</protein>
<dbReference type="Gene3D" id="2.20.25.110">
    <property type="entry name" value="S-adenosyl-L-methionine-dependent methyltransferases"/>
    <property type="match status" value="1"/>
</dbReference>
<dbReference type="SUPFAM" id="SSF53335">
    <property type="entry name" value="S-adenosyl-L-methionine-dependent methyltransferases"/>
    <property type="match status" value="1"/>
</dbReference>
<name>A0ABT9WN51_9BACI</name>
<dbReference type="Gene3D" id="3.40.50.150">
    <property type="entry name" value="Vaccinia Virus protein VP39"/>
    <property type="match status" value="1"/>
</dbReference>
<proteinExistence type="predicted"/>
<dbReference type="PANTHER" id="PTHR43861">
    <property type="entry name" value="TRANS-ACONITATE 2-METHYLTRANSFERASE-RELATED"/>
    <property type="match status" value="1"/>
</dbReference>
<organism evidence="3 4">
    <name type="scientific">Bacillus chungangensis</name>
    <dbReference type="NCBI Taxonomy" id="587633"/>
    <lineage>
        <taxon>Bacteria</taxon>
        <taxon>Bacillati</taxon>
        <taxon>Bacillota</taxon>
        <taxon>Bacilli</taxon>
        <taxon>Bacillales</taxon>
        <taxon>Bacillaceae</taxon>
        <taxon>Bacillus</taxon>
    </lineage>
</organism>
<sequence length="252" mass="29562">MSYGKLASVYDSLMKDVPYDDWCSYVLNRQKRYCQEGKRLLDVGCGTGELAIRLAKSDFEVVGVDLSEDMLAIAQNKAWHENINIQLFQQHMCKLTDLGTFDIVTIFCDSLNYLTSPEEVKKTFKSVFDHLADNGLFMFDIHSTYKIKQYLSDRAYTENEEEVSYIWNCYEGAFPDSVEHELTLFTLDEQTGQYKRFEEIHCQRTYEIEQYVNWLNEIGFSLLEITADFQDHKPDHKSERLFFICQKNASDR</sequence>
<dbReference type="RefSeq" id="WP_307225506.1">
    <property type="nucleotide sequence ID" value="NZ_JAUSTT010000001.1"/>
</dbReference>
<evidence type="ECO:0000313" key="3">
    <source>
        <dbReference type="EMBL" id="MDQ0174210.1"/>
    </source>
</evidence>
<accession>A0ABT9WN51</accession>
<evidence type="ECO:0000313" key="4">
    <source>
        <dbReference type="Proteomes" id="UP001223586"/>
    </source>
</evidence>
<comment type="caution">
    <text evidence="3">The sequence shown here is derived from an EMBL/GenBank/DDBJ whole genome shotgun (WGS) entry which is preliminary data.</text>
</comment>
<keyword evidence="1" id="KW-0808">Transferase</keyword>
<evidence type="ECO:0000259" key="2">
    <source>
        <dbReference type="Pfam" id="PF13649"/>
    </source>
</evidence>
<keyword evidence="4" id="KW-1185">Reference proteome</keyword>
<dbReference type="Pfam" id="PF13649">
    <property type="entry name" value="Methyltransf_25"/>
    <property type="match status" value="1"/>
</dbReference>
<reference evidence="3 4" key="1">
    <citation type="submission" date="2023-07" db="EMBL/GenBank/DDBJ databases">
        <title>Genomic Encyclopedia of Type Strains, Phase IV (KMG-IV): sequencing the most valuable type-strain genomes for metagenomic binning, comparative biology and taxonomic classification.</title>
        <authorList>
            <person name="Goeker M."/>
        </authorList>
    </citation>
    <scope>NUCLEOTIDE SEQUENCE [LARGE SCALE GENOMIC DNA]</scope>
    <source>
        <strain evidence="3 4">DSM 23837</strain>
    </source>
</reference>
<evidence type="ECO:0000256" key="1">
    <source>
        <dbReference type="ARBA" id="ARBA00022679"/>
    </source>
</evidence>
<dbReference type="CDD" id="cd02440">
    <property type="entry name" value="AdoMet_MTases"/>
    <property type="match status" value="1"/>
</dbReference>
<dbReference type="InterPro" id="IPR029063">
    <property type="entry name" value="SAM-dependent_MTases_sf"/>
</dbReference>
<dbReference type="InterPro" id="IPR041698">
    <property type="entry name" value="Methyltransf_25"/>
</dbReference>